<keyword evidence="4" id="KW-0540">Nuclease</keyword>
<dbReference type="InterPro" id="IPR005135">
    <property type="entry name" value="Endo/exonuclease/phosphatase"/>
</dbReference>
<dbReference type="InterPro" id="IPR014755">
    <property type="entry name" value="Cu-Rt/internalin_Ig-like"/>
</dbReference>
<dbReference type="NCBIfam" id="TIGR01451">
    <property type="entry name" value="B_ant_repeat"/>
    <property type="match status" value="1"/>
</dbReference>
<feature type="domain" description="Big-1" evidence="3">
    <location>
        <begin position="1569"/>
        <end position="1658"/>
    </location>
</feature>
<evidence type="ECO:0000256" key="2">
    <source>
        <dbReference type="ARBA" id="ARBA00022729"/>
    </source>
</evidence>
<dbReference type="CDD" id="cd04486">
    <property type="entry name" value="YhcR_OBF_like"/>
    <property type="match status" value="1"/>
</dbReference>
<organism evidence="4 5">
    <name type="scientific">Candidatus Thermofonsia Clade 3 bacterium</name>
    <dbReference type="NCBI Taxonomy" id="2364212"/>
    <lineage>
        <taxon>Bacteria</taxon>
        <taxon>Bacillati</taxon>
        <taxon>Chloroflexota</taxon>
        <taxon>Candidatus Thermofontia</taxon>
        <taxon>Candidatus Thermofonsia Clade 3</taxon>
    </lineage>
</organism>
<name>A0A2M8QF75_9CHLR</name>
<dbReference type="NCBIfam" id="NF033681">
    <property type="entry name" value="ExeM_NucH_DNase"/>
    <property type="match status" value="1"/>
</dbReference>
<proteinExistence type="inferred from homology"/>
<dbReference type="InterPro" id="IPR036691">
    <property type="entry name" value="Endo/exonu/phosph_ase_sf"/>
</dbReference>
<dbReference type="Gene3D" id="2.60.40.1220">
    <property type="match status" value="1"/>
</dbReference>
<keyword evidence="4" id="KW-0378">Hydrolase</keyword>
<dbReference type="InterPro" id="IPR011048">
    <property type="entry name" value="Haem_d1_sf"/>
</dbReference>
<accession>A0A2M8QF75</accession>
<dbReference type="InterPro" id="IPR001434">
    <property type="entry name" value="OmcB-like_DUF11"/>
</dbReference>
<dbReference type="Pfam" id="PF01345">
    <property type="entry name" value="DUF11"/>
    <property type="match status" value="1"/>
</dbReference>
<evidence type="ECO:0000256" key="1">
    <source>
        <dbReference type="ARBA" id="ARBA00010116"/>
    </source>
</evidence>
<dbReference type="Proteomes" id="UP000230790">
    <property type="component" value="Unassembled WGS sequence"/>
</dbReference>
<dbReference type="SUPFAM" id="SSF56219">
    <property type="entry name" value="DNase I-like"/>
    <property type="match status" value="1"/>
</dbReference>
<keyword evidence="4" id="KW-0255">Endonuclease</keyword>
<dbReference type="Gene3D" id="2.60.40.10">
    <property type="entry name" value="Immunoglobulins"/>
    <property type="match status" value="2"/>
</dbReference>
<dbReference type="InterPro" id="IPR047971">
    <property type="entry name" value="ExeM-like"/>
</dbReference>
<dbReference type="GO" id="GO:0004519">
    <property type="term" value="F:endonuclease activity"/>
    <property type="evidence" value="ECO:0007669"/>
    <property type="project" value="UniProtKB-KW"/>
</dbReference>
<dbReference type="InterPro" id="IPR008964">
    <property type="entry name" value="Invasin/intimin_cell_adhesion"/>
</dbReference>
<evidence type="ECO:0000313" key="4">
    <source>
        <dbReference type="EMBL" id="PJF48444.1"/>
    </source>
</evidence>
<keyword evidence="2" id="KW-0732">Signal</keyword>
<dbReference type="PANTHER" id="PTHR42834:SF1">
    <property type="entry name" value="ENDONUCLEASE_EXONUCLEASE_PHOSPHATASE FAMILY PROTEIN (AFU_ORTHOLOGUE AFUA_3G09210)"/>
    <property type="match status" value="1"/>
</dbReference>
<comment type="similarity">
    <text evidence="1">Belongs to the intimin/invasin family.</text>
</comment>
<comment type="caution">
    <text evidence="4">The sequence shown here is derived from an EMBL/GenBank/DDBJ whole genome shotgun (WGS) entry which is preliminary data.</text>
</comment>
<dbReference type="Pfam" id="PF02369">
    <property type="entry name" value="Big_1"/>
    <property type="match status" value="1"/>
</dbReference>
<dbReference type="CDD" id="cd10283">
    <property type="entry name" value="MnuA_DNase1-like"/>
    <property type="match status" value="1"/>
</dbReference>
<dbReference type="InterPro" id="IPR047589">
    <property type="entry name" value="DUF11_rpt"/>
</dbReference>
<protein>
    <submittedName>
        <fullName evidence="4">Endonuclease</fullName>
    </submittedName>
</protein>
<dbReference type="PROSITE" id="PS51127">
    <property type="entry name" value="BIG1"/>
    <property type="match status" value="2"/>
</dbReference>
<dbReference type="InterPro" id="IPR032812">
    <property type="entry name" value="SbsA_Ig"/>
</dbReference>
<dbReference type="PANTHER" id="PTHR42834">
    <property type="entry name" value="ENDONUCLEASE/EXONUCLEASE/PHOSPHATASE FAMILY PROTEIN (AFU_ORTHOLOGUE AFUA_3G09210)"/>
    <property type="match status" value="1"/>
</dbReference>
<dbReference type="Pfam" id="PF03372">
    <property type="entry name" value="Exo_endo_phos"/>
    <property type="match status" value="1"/>
</dbReference>
<evidence type="ECO:0000313" key="5">
    <source>
        <dbReference type="Proteomes" id="UP000230790"/>
    </source>
</evidence>
<feature type="domain" description="Big-1" evidence="3">
    <location>
        <begin position="1476"/>
        <end position="1563"/>
    </location>
</feature>
<dbReference type="Pfam" id="PF13205">
    <property type="entry name" value="Big_5"/>
    <property type="match status" value="1"/>
</dbReference>
<reference evidence="4 5" key="1">
    <citation type="submission" date="2017-11" db="EMBL/GenBank/DDBJ databases">
        <title>Evolution of Phototrophy in the Chloroflexi Phylum Driven by Horizontal Gene Transfer.</title>
        <authorList>
            <person name="Ward L.M."/>
            <person name="Hemp J."/>
            <person name="Shih P.M."/>
            <person name="Mcglynn S.E."/>
            <person name="Fischer W."/>
        </authorList>
    </citation>
    <scope>NUCLEOTIDE SEQUENCE [LARGE SCALE GENOMIC DNA]</scope>
    <source>
        <strain evidence="4">JP3_7</strain>
    </source>
</reference>
<dbReference type="SUPFAM" id="SSF49373">
    <property type="entry name" value="Invasin/intimin cell-adhesion fragments"/>
    <property type="match status" value="2"/>
</dbReference>
<dbReference type="SUPFAM" id="SSF51004">
    <property type="entry name" value="C-terminal (heme d1) domain of cytochrome cd1-nitrite reductase"/>
    <property type="match status" value="1"/>
</dbReference>
<dbReference type="SMART" id="SM00634">
    <property type="entry name" value="BID_1"/>
    <property type="match status" value="2"/>
</dbReference>
<dbReference type="InterPro" id="IPR013783">
    <property type="entry name" value="Ig-like_fold"/>
</dbReference>
<dbReference type="Gene3D" id="3.60.10.10">
    <property type="entry name" value="Endonuclease/exonuclease/phosphatase"/>
    <property type="match status" value="1"/>
</dbReference>
<sequence length="1804" mass="185363">MQRLLRQIFRLFMSGVMVISSLVFSLTSSAPRLASASSVITQWTFNGGVTTPAVGSGTASLVGGTTATFAQGVGGESNGGWNTTDYPAQSSGNKTAGVQFQVDTSSYTNITLSFALRRSNTAANTVVVQFSTDGGASFTDVYTNTVFQGNTWVTPTVDLSSYSVSVPDLRIRVVTAFSPTTSQYFPANPTSSYASGGTVRFDNVTLYGVLSSDLAPSVSVVSPPHSATNVPVDSNVVITFSEPVNVSGAWFQITCSSSGARNLSNTTVTGGPTVFTLDPNTDFDPGESCTLTVYAAQVADQDTNDPPDNMAADFSSSFTTVSSGPPAICTSGVFTPIYAIQGNGNASPLVGSIVTVRGVVVGDFEGPSPALRGFYLQEEVGDGDPATSDGVFVFNSNNNDVSIGQRVVLTGTVGEVQGQTQITVTPPIVDCGLATLPSPATITLPLPSADDLERFEGMRVQLPQELVVTDNYYLGRFGQVSLSFGGRLWQPTHVVTPGAPALALQAQNDLNAIILDDATNQQNPDPVIFARNGLTLTAANTLRGGDTVSNVLGVLTYGWGGASASPNAYRVRPTAPVTFVAANPRPAPVPRAGALRVASANLLNYFNTFGAGACTSGVGGAPTDCRGASNAAEFQRQISKTVAALLDSRADIIAVQELENDGYGANSAIQDLVGRLNAATAPGTFAFVDADANTGATNALGTDAIKVGLIYKPEKVRPVGATAVLTTGAFGLFDLSDSTTTLRNRPPLAQSFEERISGERFTVVVNHLKSKGSSCANNAATSPAPNDVDAGDGQGNCNGTRTVAAQQLAAWLATDPTGIADPDVLIVGDLNSYLQEDPIRALKDAGYTHVIESRAGANFYSFSFRGQWGALDHALASPTLDAQIIGVHEWHVNADEPVVLDYNTEFKSPAQQAYFYAPDAFRAADHDLLLVDLQLNTAPRLTAIATYDTGLGGAGAEIIAVRGNWGALTNAGDKSFDRLDLSDILSPTQVGRVGPTAVLSGLNSLAIHPTQDLILAVAGGAAPAASPVHGKLIAYRLTSGAHITEAPVGIQPDAIGISPNGSFAVVANEAEAPGTGDNGGPGSISIVDLSSFDPDNPTPLNVITLSLPSQASTPGFSVGRYDDLGRLLIDNTPDTLEPESIAFSADSQFAYVSLQENNGVVRVEMTPPYTLTFFGLYSTTHQADLTNGGGYQPVQLLTAWREPDGIATIAVDGTSYFVTADEGDTRPSASSAGVRGGRTVSIIRADNGALVADTAGQLDDIAARWRRYPDNRSNRGGSEPEGLDAVVFEGRAIVAVGLERADAVALIDMTVVTEPVVFGLIPTGAAPEGVKLVERNDALYVLAANEVSGTLTIARVPVGQHIFTQQRVGASGFPLHDLQVLDPDLADAISVTLQLVNATQGVLGFTLAGGATGSFAPALGSYTISGTITDVNASLATLIFTPSIGVSDTVIISVTASDGDQTDFGLVRLQVNAGVNVALSADPATTPVGTSALLTATVTDLNSAPVPDGTPVSFSASLGSVAPVAATTLGGVATATVSSTLVGTALVTATASGTSATALVTFTAGAPASIVLTATPNLILANGISQSIVVAQVTDAFGNPVPGAQVLFLTGIGNLSPNSGTTDATGRVTVTLTSTVPGSQVVYGVTGSLNGSVMVTYVQPPAPSTGLVGHLTAVTSTLGIVRKGDIITYVVVITNNGSGGVNNILLYAPIPSGTTYVVGSATGGGYFGSLAVGPLATLAGVVWSGSLAPGESHTLVYAVQAQILEGQITNEPKVLVDNVDTGIVLTSRVEVEALRIYLPIVQRP</sequence>
<evidence type="ECO:0000259" key="3">
    <source>
        <dbReference type="PROSITE" id="PS51127"/>
    </source>
</evidence>
<dbReference type="InterPro" id="IPR003344">
    <property type="entry name" value="Big_1_dom"/>
</dbReference>
<gene>
    <name evidence="4" type="ORF">CUN48_03340</name>
</gene>
<dbReference type="EMBL" id="PGTN01000014">
    <property type="protein sequence ID" value="PJF48444.1"/>
    <property type="molecule type" value="Genomic_DNA"/>
</dbReference>